<keyword evidence="3" id="KW-0813">Transport</keyword>
<evidence type="ECO:0000256" key="7">
    <source>
        <dbReference type="ARBA" id="ARBA00023136"/>
    </source>
</evidence>
<dbReference type="SMART" id="SM00382">
    <property type="entry name" value="AAA"/>
    <property type="match status" value="2"/>
</dbReference>
<feature type="domain" description="ABC transporter" evidence="8">
    <location>
        <begin position="13"/>
        <end position="263"/>
    </location>
</feature>
<dbReference type="SUPFAM" id="SSF52540">
    <property type="entry name" value="P-loop containing nucleoside triphosphate hydrolases"/>
    <property type="match status" value="2"/>
</dbReference>
<dbReference type="NCBIfam" id="NF010167">
    <property type="entry name" value="PRK13648.1"/>
    <property type="match status" value="2"/>
</dbReference>
<evidence type="ECO:0000313" key="9">
    <source>
        <dbReference type="EMBL" id="MCW2309626.1"/>
    </source>
</evidence>
<sequence>MTTDAATTAPPTVSVRNLALRLPGGADRAYALNDLSFDLPAGEILCIVGESGSGKSLCAQTLMGLLPPVIHVERGEALFDGRDLFKVDARTMRDMRGRAIGMIFQEPMTALNPSMRIGDQIAEVFEAHGLLTRAERHAKVLDLAREVRLPDPERIVRAYPHQLSGGQRQRAMIAMALALEPKLLIADEPTTALDVTTQAQILRLIRDIQQRRGTSVIFITHDFGVVADIADRVLVLQEGDVVESGTAREVLENPRHPYTRALLAAVPTGVPPKREDVDAHPIACSVIGLNKSYRTKSGMFGDRRIVCAVDDVSFQIHRGETLGLVGESGSGKSTVARLVTRIDEPDSGQIRLGGEDFGAMKGEELRRRRSRIQMVFQDPFASLNPRRKVGLSIADGPMSNGVPRAKALSDARDLLVLVGLDPKAAGRLPHEFSGGQRQRIGIARALALEPDVLVADEAVSALDVTVQAQVLDLLEELRKRLDLAMLFITHDLHVAAQICDRLAVMRQGKIVETGPTAEIFTNPRHPYTRELLAAIPRAGSAHGNDGQG</sequence>
<evidence type="ECO:0000256" key="5">
    <source>
        <dbReference type="ARBA" id="ARBA00022741"/>
    </source>
</evidence>
<protein>
    <submittedName>
        <fullName evidence="9">Peptide/nickel transport system ATP-binding protein</fullName>
    </submittedName>
</protein>
<evidence type="ECO:0000256" key="2">
    <source>
        <dbReference type="ARBA" id="ARBA00005417"/>
    </source>
</evidence>
<dbReference type="InterPro" id="IPR013563">
    <property type="entry name" value="Oligopep_ABC_C"/>
</dbReference>
<dbReference type="Proteomes" id="UP001209755">
    <property type="component" value="Unassembled WGS sequence"/>
</dbReference>
<evidence type="ECO:0000256" key="6">
    <source>
        <dbReference type="ARBA" id="ARBA00022840"/>
    </source>
</evidence>
<keyword evidence="6 9" id="KW-0067">ATP-binding</keyword>
<evidence type="ECO:0000259" key="8">
    <source>
        <dbReference type="PROSITE" id="PS50893"/>
    </source>
</evidence>
<dbReference type="PROSITE" id="PS00211">
    <property type="entry name" value="ABC_TRANSPORTER_1"/>
    <property type="match status" value="2"/>
</dbReference>
<evidence type="ECO:0000256" key="3">
    <source>
        <dbReference type="ARBA" id="ARBA00022448"/>
    </source>
</evidence>
<evidence type="ECO:0000256" key="4">
    <source>
        <dbReference type="ARBA" id="ARBA00022475"/>
    </source>
</evidence>
<dbReference type="PANTHER" id="PTHR43297">
    <property type="entry name" value="OLIGOPEPTIDE TRANSPORT ATP-BINDING PROTEIN APPD"/>
    <property type="match status" value="1"/>
</dbReference>
<dbReference type="RefSeq" id="WP_264603197.1">
    <property type="nucleotide sequence ID" value="NZ_JAOQNS010000013.1"/>
</dbReference>
<dbReference type="NCBIfam" id="NF007739">
    <property type="entry name" value="PRK10419.1"/>
    <property type="match status" value="2"/>
</dbReference>
<keyword evidence="10" id="KW-1185">Reference proteome</keyword>
<proteinExistence type="inferred from homology"/>
<dbReference type="Pfam" id="PF08352">
    <property type="entry name" value="oligo_HPY"/>
    <property type="match status" value="2"/>
</dbReference>
<dbReference type="PROSITE" id="PS50893">
    <property type="entry name" value="ABC_TRANSPORTER_2"/>
    <property type="match status" value="2"/>
</dbReference>
<accession>A0ABT3HGT7</accession>
<name>A0ABT3HGT7_9HYPH</name>
<feature type="domain" description="ABC transporter" evidence="8">
    <location>
        <begin position="293"/>
        <end position="532"/>
    </location>
</feature>
<dbReference type="InterPro" id="IPR003439">
    <property type="entry name" value="ABC_transporter-like_ATP-bd"/>
</dbReference>
<evidence type="ECO:0000313" key="10">
    <source>
        <dbReference type="Proteomes" id="UP001209755"/>
    </source>
</evidence>
<dbReference type="InterPro" id="IPR050388">
    <property type="entry name" value="ABC_Ni/Peptide_Import"/>
</dbReference>
<dbReference type="NCBIfam" id="NF008453">
    <property type="entry name" value="PRK11308.1"/>
    <property type="match status" value="2"/>
</dbReference>
<gene>
    <name evidence="9" type="ORF">M2319_003982</name>
</gene>
<dbReference type="InterPro" id="IPR003593">
    <property type="entry name" value="AAA+_ATPase"/>
</dbReference>
<dbReference type="Gene3D" id="3.40.50.300">
    <property type="entry name" value="P-loop containing nucleotide triphosphate hydrolases"/>
    <property type="match status" value="2"/>
</dbReference>
<dbReference type="InterPro" id="IPR017871">
    <property type="entry name" value="ABC_transporter-like_CS"/>
</dbReference>
<dbReference type="PANTHER" id="PTHR43297:SF2">
    <property type="entry name" value="DIPEPTIDE TRANSPORT ATP-BINDING PROTEIN DPPD"/>
    <property type="match status" value="1"/>
</dbReference>
<keyword evidence="5" id="KW-0547">Nucleotide-binding</keyword>
<comment type="caution">
    <text evidence="9">The sequence shown here is derived from an EMBL/GenBank/DDBJ whole genome shotgun (WGS) entry which is preliminary data.</text>
</comment>
<comment type="subcellular location">
    <subcellularLocation>
        <location evidence="1">Cell inner membrane</location>
        <topology evidence="1">Peripheral membrane protein</topology>
    </subcellularLocation>
</comment>
<keyword evidence="4" id="KW-1003">Cell membrane</keyword>
<dbReference type="CDD" id="cd03257">
    <property type="entry name" value="ABC_NikE_OppD_transporters"/>
    <property type="match status" value="2"/>
</dbReference>
<dbReference type="Pfam" id="PF00005">
    <property type="entry name" value="ABC_tran"/>
    <property type="match status" value="2"/>
</dbReference>
<dbReference type="EMBL" id="JAOQNS010000013">
    <property type="protein sequence ID" value="MCW2309626.1"/>
    <property type="molecule type" value="Genomic_DNA"/>
</dbReference>
<dbReference type="GO" id="GO:0005524">
    <property type="term" value="F:ATP binding"/>
    <property type="evidence" value="ECO:0007669"/>
    <property type="project" value="UniProtKB-KW"/>
</dbReference>
<evidence type="ECO:0000256" key="1">
    <source>
        <dbReference type="ARBA" id="ARBA00004417"/>
    </source>
</evidence>
<keyword evidence="7" id="KW-0472">Membrane</keyword>
<reference evidence="10" key="1">
    <citation type="submission" date="2023-07" db="EMBL/GenBank/DDBJ databases">
        <title>Genome sequencing of Purple Non-Sulfur Bacteria from various extreme environments.</title>
        <authorList>
            <person name="Mayer M."/>
        </authorList>
    </citation>
    <scope>NUCLEOTIDE SEQUENCE [LARGE SCALE GENOMIC DNA]</scope>
    <source>
        <strain evidence="10">DSM 17935</strain>
    </source>
</reference>
<dbReference type="InterPro" id="IPR027417">
    <property type="entry name" value="P-loop_NTPase"/>
</dbReference>
<comment type="similarity">
    <text evidence="2">Belongs to the ABC transporter superfamily.</text>
</comment>
<organism evidence="9 10">
    <name type="scientific">Rhodobium gokarnense</name>
    <dbReference type="NCBI Taxonomy" id="364296"/>
    <lineage>
        <taxon>Bacteria</taxon>
        <taxon>Pseudomonadati</taxon>
        <taxon>Pseudomonadota</taxon>
        <taxon>Alphaproteobacteria</taxon>
        <taxon>Hyphomicrobiales</taxon>
        <taxon>Rhodobiaceae</taxon>
        <taxon>Rhodobium</taxon>
    </lineage>
</organism>